<sequence length="173" mass="19293">MVQFDLPKHTRLKSAFHTITPERRSIIRHLPSRLELLDVLCQRSLERPVDKATIKVRPSTGFKPIDPTSALLTIAIAGNPPPFPIEANETRRSETTTFTMYPGPKPPTPHVPGIYRFTATALGAGMWFFLMYRAKKDGLFGPVSRMTVIAPNILTDDMQDLCCWAGSTLGITE</sequence>
<evidence type="ECO:0000313" key="2">
    <source>
        <dbReference type="Proteomes" id="UP000326340"/>
    </source>
</evidence>
<comment type="caution">
    <text evidence="1">The sequence shown here is derived from an EMBL/GenBank/DDBJ whole genome shotgun (WGS) entry which is preliminary data.</text>
</comment>
<proteinExistence type="predicted"/>
<keyword evidence="2" id="KW-1185">Reference proteome</keyword>
<dbReference type="OrthoDB" id="531564at2759"/>
<dbReference type="AlphaFoldDB" id="A0A5Q4C6N0"/>
<name>A0A5Q4C6N0_9PEZI</name>
<reference evidence="1 2" key="1">
    <citation type="journal article" date="2019" name="Sci. Rep.">
        <title>Colletotrichum shisoi sp. nov., an anthracnose pathogen of Perilla frutescens in Japan: molecular phylogenetic, morphological and genomic evidence.</title>
        <authorList>
            <person name="Gan P."/>
            <person name="Tsushima A."/>
            <person name="Hiroyama R."/>
            <person name="Narusaka M."/>
            <person name="Takano Y."/>
            <person name="Narusaka Y."/>
            <person name="Kawaradani M."/>
            <person name="Damm U."/>
            <person name="Shirasu K."/>
        </authorList>
    </citation>
    <scope>NUCLEOTIDE SEQUENCE [LARGE SCALE GENOMIC DNA]</scope>
    <source>
        <strain evidence="1 2">PG-2018a</strain>
    </source>
</reference>
<accession>A0A5Q4C6N0</accession>
<dbReference type="Proteomes" id="UP000326340">
    <property type="component" value="Unassembled WGS sequence"/>
</dbReference>
<gene>
    <name evidence="1" type="ORF">CSHISOI_00935</name>
</gene>
<feature type="non-terminal residue" evidence="1">
    <location>
        <position position="173"/>
    </location>
</feature>
<protein>
    <submittedName>
        <fullName evidence="1">Uncharacterized protein</fullName>
    </submittedName>
</protein>
<organism evidence="1 2">
    <name type="scientific">Colletotrichum shisoi</name>
    <dbReference type="NCBI Taxonomy" id="2078593"/>
    <lineage>
        <taxon>Eukaryota</taxon>
        <taxon>Fungi</taxon>
        <taxon>Dikarya</taxon>
        <taxon>Ascomycota</taxon>
        <taxon>Pezizomycotina</taxon>
        <taxon>Sordariomycetes</taxon>
        <taxon>Hypocreomycetidae</taxon>
        <taxon>Glomerellales</taxon>
        <taxon>Glomerellaceae</taxon>
        <taxon>Colletotrichum</taxon>
        <taxon>Colletotrichum destructivum species complex</taxon>
    </lineage>
</organism>
<dbReference type="EMBL" id="PUHP01000033">
    <property type="protein sequence ID" value="TQN74526.1"/>
    <property type="molecule type" value="Genomic_DNA"/>
</dbReference>
<evidence type="ECO:0000313" key="1">
    <source>
        <dbReference type="EMBL" id="TQN74526.1"/>
    </source>
</evidence>